<keyword evidence="3" id="KW-1185">Reference proteome</keyword>
<reference evidence="2" key="1">
    <citation type="journal article" date="2020" name="Fungal Divers.">
        <title>Resolving the Mortierellaceae phylogeny through synthesis of multi-gene phylogenetics and phylogenomics.</title>
        <authorList>
            <person name="Vandepol N."/>
            <person name="Liber J."/>
            <person name="Desiro A."/>
            <person name="Na H."/>
            <person name="Kennedy M."/>
            <person name="Barry K."/>
            <person name="Grigoriev I.V."/>
            <person name="Miller A.N."/>
            <person name="O'Donnell K."/>
            <person name="Stajich J.E."/>
            <person name="Bonito G."/>
        </authorList>
    </citation>
    <scope>NUCLEOTIDE SEQUENCE</scope>
    <source>
        <strain evidence="2">MES-2147</strain>
    </source>
</reference>
<name>A0A9P6LWA3_9FUNG</name>
<dbReference type="OrthoDB" id="2438384at2759"/>
<accession>A0A9P6LWA3</accession>
<evidence type="ECO:0000313" key="3">
    <source>
        <dbReference type="Proteomes" id="UP000749646"/>
    </source>
</evidence>
<proteinExistence type="predicted"/>
<feature type="compositionally biased region" description="Basic and acidic residues" evidence="1">
    <location>
        <begin position="115"/>
        <end position="130"/>
    </location>
</feature>
<dbReference type="AlphaFoldDB" id="A0A9P6LWA3"/>
<comment type="caution">
    <text evidence="2">The sequence shown here is derived from an EMBL/GenBank/DDBJ whole genome shotgun (WGS) entry which is preliminary data.</text>
</comment>
<organism evidence="2 3">
    <name type="scientific">Modicella reniformis</name>
    <dbReference type="NCBI Taxonomy" id="1440133"/>
    <lineage>
        <taxon>Eukaryota</taxon>
        <taxon>Fungi</taxon>
        <taxon>Fungi incertae sedis</taxon>
        <taxon>Mucoromycota</taxon>
        <taxon>Mortierellomycotina</taxon>
        <taxon>Mortierellomycetes</taxon>
        <taxon>Mortierellales</taxon>
        <taxon>Mortierellaceae</taxon>
        <taxon>Modicella</taxon>
    </lineage>
</organism>
<dbReference type="InterPro" id="IPR018822">
    <property type="entry name" value="UPF0646"/>
</dbReference>
<dbReference type="Proteomes" id="UP000749646">
    <property type="component" value="Unassembled WGS sequence"/>
</dbReference>
<dbReference type="EMBL" id="JAAAHW010007652">
    <property type="protein sequence ID" value="KAF9947010.1"/>
    <property type="molecule type" value="Genomic_DNA"/>
</dbReference>
<feature type="region of interest" description="Disordered" evidence="1">
    <location>
        <begin position="102"/>
        <end position="141"/>
    </location>
</feature>
<sequence length="416" mass="46416">MQLETLPADSYPKSAMLSPVSIGCAPLVCPHGYGEGFGCNDCGEYPLVEDCTFDDELLLEEDEEGLDFAYEVGSDSAEAPEELDADVALMNALDDLEEVNEDTMKEEEVNPEDLVTDHQEGETTTEEDKAQPAPESDADVDPSLPVIEIFFKERLHELIYPSSEAFKTSNMAPVTRGALLFGNNDSLLEEPLLVLFDHLREELLVAQLGSHDAAAQYEMKMVFKGLQDLSLCEHEDAASSFTLARLVQLYVVISGMEGQEMLLEPFHIELTAHETFSAQLNRIENHQASKAQQEQPGSAADNKLSFTMEADDRLHHSDSDVLLADEQQLDVAEADQVNLVHSDKVYEQLDEDEFGLLDEEISLDLEITTLDSTLTSASSQMRSPKRTVEELIEMLDDDFVDEIDPNREFKRSKRND</sequence>
<dbReference type="Pfam" id="PF10336">
    <property type="entry name" value="DUF2420"/>
    <property type="match status" value="1"/>
</dbReference>
<evidence type="ECO:0000256" key="1">
    <source>
        <dbReference type="SAM" id="MobiDB-lite"/>
    </source>
</evidence>
<evidence type="ECO:0000313" key="2">
    <source>
        <dbReference type="EMBL" id="KAF9947010.1"/>
    </source>
</evidence>
<protein>
    <submittedName>
        <fullName evidence="2">Uncharacterized protein</fullName>
    </submittedName>
</protein>
<gene>
    <name evidence="2" type="ORF">BGZ65_009214</name>
</gene>